<reference evidence="9" key="1">
    <citation type="submission" date="2025-08" db="UniProtKB">
        <authorList>
            <consortium name="RefSeq"/>
        </authorList>
    </citation>
    <scope>IDENTIFICATION</scope>
    <source>
        <strain evidence="9">Mau12</strain>
        <tissue evidence="9">Whole Body</tissue>
    </source>
</reference>
<proteinExistence type="inferred from homology"/>
<evidence type="ECO:0000313" key="9">
    <source>
        <dbReference type="RefSeq" id="XP_033155114.1"/>
    </source>
</evidence>
<dbReference type="PROSITE" id="PS50294">
    <property type="entry name" value="WD_REPEATS_REGION"/>
    <property type="match status" value="3"/>
</dbReference>
<evidence type="ECO:0000256" key="6">
    <source>
        <dbReference type="ARBA" id="ARBA00040390"/>
    </source>
</evidence>
<evidence type="ECO:0000313" key="8">
    <source>
        <dbReference type="Proteomes" id="UP000515162"/>
    </source>
</evidence>
<sequence>MRHEIGVLCLGHSDSVVELSFNRDYDTGFFLASAGLDGVAALRHGETGDCITNLTKHTDSVWSVSLSHDAKILASGGADCKVRVWDALLGKQLKKLRHTKTVACVDLNPKATRLLTGCVDQESPLALFDIEQSVKAPLMEFHGHNRGVRDVIFCLEEHCFLSSSYDRTVRMWDCRSGTRTNSIFLPHHVKSMELHPSGDIVTIAYAGGVIFLNPKSFEVLKHRKLPYKVTAASLSPNKEIYVCGNNMGYSFKYDYDTDVNRGLYASQNPSAVLALSFSPNGEVCAIGSQDGSIILWRMKPKQTPVVRHLEDEDDGEQNESIS</sequence>
<comment type="similarity">
    <text evidence="5">Belongs to the WD repeat STRAP family.</text>
</comment>
<dbReference type="RefSeq" id="XP_033155114.1">
    <property type="nucleotide sequence ID" value="XM_033299223.1"/>
</dbReference>
<dbReference type="GO" id="GO:0032797">
    <property type="term" value="C:SMN complex"/>
    <property type="evidence" value="ECO:0007669"/>
    <property type="project" value="TreeGrafter"/>
</dbReference>
<evidence type="ECO:0000256" key="7">
    <source>
        <dbReference type="PROSITE-ProRule" id="PRU00221"/>
    </source>
</evidence>
<evidence type="ECO:0000256" key="4">
    <source>
        <dbReference type="ARBA" id="ARBA00023187"/>
    </source>
</evidence>
<dbReference type="InterPro" id="IPR015943">
    <property type="entry name" value="WD40/YVTN_repeat-like_dom_sf"/>
</dbReference>
<keyword evidence="3" id="KW-0677">Repeat</keyword>
<evidence type="ECO:0000256" key="3">
    <source>
        <dbReference type="ARBA" id="ARBA00022737"/>
    </source>
</evidence>
<keyword evidence="9" id="KW-0808">Transferase</keyword>
<dbReference type="InterPro" id="IPR001680">
    <property type="entry name" value="WD40_rpt"/>
</dbReference>
<dbReference type="GO" id="GO:0003723">
    <property type="term" value="F:RNA binding"/>
    <property type="evidence" value="ECO:0007669"/>
    <property type="project" value="TreeGrafter"/>
</dbReference>
<protein>
    <recommendedName>
        <fullName evidence="6">Serine-threonine kinase receptor-associated protein</fullName>
    </recommendedName>
</protein>
<dbReference type="PANTHER" id="PTHR19877">
    <property type="entry name" value="EUKARYOTIC TRANSLATION INITIATION FACTOR 3 SUBUNIT I"/>
    <property type="match status" value="1"/>
</dbReference>
<keyword evidence="8" id="KW-1185">Reference proteome</keyword>
<keyword evidence="1 7" id="KW-0853">WD repeat</keyword>
<dbReference type="Proteomes" id="UP000515162">
    <property type="component" value="Chromosome 2R"/>
</dbReference>
<evidence type="ECO:0000256" key="1">
    <source>
        <dbReference type="ARBA" id="ARBA00022574"/>
    </source>
</evidence>
<dbReference type="AlphaFoldDB" id="A0A6P8JR32"/>
<evidence type="ECO:0000256" key="2">
    <source>
        <dbReference type="ARBA" id="ARBA00022664"/>
    </source>
</evidence>
<feature type="repeat" description="WD" evidence="7">
    <location>
        <begin position="265"/>
        <end position="306"/>
    </location>
</feature>
<dbReference type="InterPro" id="IPR036322">
    <property type="entry name" value="WD40_repeat_dom_sf"/>
</dbReference>
<organism evidence="8 9">
    <name type="scientific">Drosophila mauritiana</name>
    <name type="common">Fruit fly</name>
    <dbReference type="NCBI Taxonomy" id="7226"/>
    <lineage>
        <taxon>Eukaryota</taxon>
        <taxon>Metazoa</taxon>
        <taxon>Ecdysozoa</taxon>
        <taxon>Arthropoda</taxon>
        <taxon>Hexapoda</taxon>
        <taxon>Insecta</taxon>
        <taxon>Pterygota</taxon>
        <taxon>Neoptera</taxon>
        <taxon>Endopterygota</taxon>
        <taxon>Diptera</taxon>
        <taxon>Brachycera</taxon>
        <taxon>Muscomorpha</taxon>
        <taxon>Ephydroidea</taxon>
        <taxon>Drosophilidae</taxon>
        <taxon>Drosophila</taxon>
        <taxon>Sophophora</taxon>
    </lineage>
</organism>
<dbReference type="Pfam" id="PF00400">
    <property type="entry name" value="WD40"/>
    <property type="match status" value="4"/>
</dbReference>
<keyword evidence="2" id="KW-0507">mRNA processing</keyword>
<dbReference type="InterPro" id="IPR020472">
    <property type="entry name" value="WD40_PAC1"/>
</dbReference>
<dbReference type="PANTHER" id="PTHR19877:SF13">
    <property type="entry name" value="SERINE-THREONINE KINASE RECEPTOR-ASSOCIATED PROTEIN"/>
    <property type="match status" value="1"/>
</dbReference>
<dbReference type="GeneID" id="117137664"/>
<gene>
    <name evidence="9" type="primary">LOC117137664</name>
</gene>
<feature type="repeat" description="WD" evidence="7">
    <location>
        <begin position="54"/>
        <end position="95"/>
    </location>
</feature>
<accession>A0A6P8JR32</accession>
<keyword evidence="9" id="KW-0675">Receptor</keyword>
<name>A0A6P8JR32_DROMA</name>
<keyword evidence="4" id="KW-0508">mRNA splicing</keyword>
<evidence type="ECO:0000256" key="5">
    <source>
        <dbReference type="ARBA" id="ARBA00038394"/>
    </source>
</evidence>
<dbReference type="PRINTS" id="PR00320">
    <property type="entry name" value="GPROTEINBRPT"/>
</dbReference>
<feature type="repeat" description="WD" evidence="7">
    <location>
        <begin position="141"/>
        <end position="182"/>
    </location>
</feature>
<dbReference type="GO" id="GO:0016301">
    <property type="term" value="F:kinase activity"/>
    <property type="evidence" value="ECO:0007669"/>
    <property type="project" value="UniProtKB-KW"/>
</dbReference>
<keyword evidence="9" id="KW-0418">Kinase</keyword>
<dbReference type="SUPFAM" id="SSF50978">
    <property type="entry name" value="WD40 repeat-like"/>
    <property type="match status" value="1"/>
</dbReference>
<dbReference type="PROSITE" id="PS50082">
    <property type="entry name" value="WD_REPEATS_2"/>
    <property type="match status" value="3"/>
</dbReference>
<dbReference type="SMART" id="SM00320">
    <property type="entry name" value="WD40"/>
    <property type="match status" value="5"/>
</dbReference>
<dbReference type="Gene3D" id="2.130.10.10">
    <property type="entry name" value="YVTN repeat-like/Quinoprotein amine dehydrogenase"/>
    <property type="match status" value="3"/>
</dbReference>
<dbReference type="GO" id="GO:0000387">
    <property type="term" value="P:spliceosomal snRNP assembly"/>
    <property type="evidence" value="ECO:0007669"/>
    <property type="project" value="TreeGrafter"/>
</dbReference>